<dbReference type="Proteomes" id="UP000816034">
    <property type="component" value="Unassembled WGS sequence"/>
</dbReference>
<evidence type="ECO:0000256" key="2">
    <source>
        <dbReference type="ARBA" id="ARBA00023043"/>
    </source>
</evidence>
<dbReference type="SMART" id="SM00248">
    <property type="entry name" value="ANK"/>
    <property type="match status" value="2"/>
</dbReference>
<dbReference type="AlphaFoldDB" id="A0AA88GJM7"/>
<protein>
    <submittedName>
        <fullName evidence="5">Uncharacterized protein</fullName>
    </submittedName>
</protein>
<evidence type="ECO:0000256" key="1">
    <source>
        <dbReference type="ARBA" id="ARBA00022737"/>
    </source>
</evidence>
<dbReference type="Gene3D" id="1.25.40.20">
    <property type="entry name" value="Ankyrin repeat-containing domain"/>
    <property type="match status" value="1"/>
</dbReference>
<keyword evidence="2 3" id="KW-0040">ANK repeat</keyword>
<dbReference type="EMBL" id="PYSW02000035">
    <property type="protein sequence ID" value="KAG2378020.1"/>
    <property type="molecule type" value="Genomic_DNA"/>
</dbReference>
<dbReference type="Pfam" id="PF12796">
    <property type="entry name" value="Ank_2"/>
    <property type="match status" value="1"/>
</dbReference>
<dbReference type="PROSITE" id="PS50297">
    <property type="entry name" value="ANK_REP_REGION"/>
    <property type="match status" value="2"/>
</dbReference>
<evidence type="ECO:0000313" key="6">
    <source>
        <dbReference type="Proteomes" id="UP000816034"/>
    </source>
</evidence>
<comment type="caution">
    <text evidence="5">The sequence shown here is derived from an EMBL/GenBank/DDBJ whole genome shotgun (WGS) entry which is preliminary data.</text>
</comment>
<accession>A0AA88GJM7</accession>
<keyword evidence="1" id="KW-0677">Repeat</keyword>
<evidence type="ECO:0000313" key="5">
    <source>
        <dbReference type="EMBL" id="KAG2378020.1"/>
    </source>
</evidence>
<dbReference type="SUPFAM" id="SSF48403">
    <property type="entry name" value="Ankyrin repeat"/>
    <property type="match status" value="1"/>
</dbReference>
<evidence type="ECO:0000256" key="4">
    <source>
        <dbReference type="SAM" id="MobiDB-lite"/>
    </source>
</evidence>
<proteinExistence type="predicted"/>
<feature type="compositionally biased region" description="Low complexity" evidence="4">
    <location>
        <begin position="1"/>
        <end position="16"/>
    </location>
</feature>
<dbReference type="RefSeq" id="XP_044545282.1">
    <property type="nucleotide sequence ID" value="XM_044698741.1"/>
</dbReference>
<feature type="region of interest" description="Disordered" evidence="4">
    <location>
        <begin position="1"/>
        <end position="20"/>
    </location>
</feature>
<feature type="repeat" description="ANK" evidence="3">
    <location>
        <begin position="127"/>
        <end position="150"/>
    </location>
</feature>
<gene>
    <name evidence="5" type="ORF">C9374_008642</name>
</gene>
<dbReference type="InterPro" id="IPR036770">
    <property type="entry name" value="Ankyrin_rpt-contain_sf"/>
</dbReference>
<reference evidence="5 6" key="1">
    <citation type="journal article" date="2018" name="BMC Genomics">
        <title>The genome of Naegleria lovaniensis, the basis for a comparative approach to unravel pathogenicity factors of the human pathogenic amoeba N. fowleri.</title>
        <authorList>
            <person name="Liechti N."/>
            <person name="Schurch N."/>
            <person name="Bruggmann R."/>
            <person name="Wittwer M."/>
        </authorList>
    </citation>
    <scope>NUCLEOTIDE SEQUENCE [LARGE SCALE GENOMIC DNA]</scope>
    <source>
        <strain evidence="5 6">ATCC 30569</strain>
    </source>
</reference>
<feature type="repeat" description="ANK" evidence="3">
    <location>
        <begin position="94"/>
        <end position="126"/>
    </location>
</feature>
<dbReference type="PANTHER" id="PTHR24198:SF194">
    <property type="entry name" value="INVERSIN-A"/>
    <property type="match status" value="1"/>
</dbReference>
<dbReference type="InterPro" id="IPR002110">
    <property type="entry name" value="Ankyrin_rpt"/>
</dbReference>
<organism evidence="5 6">
    <name type="scientific">Naegleria lovaniensis</name>
    <name type="common">Amoeba</name>
    <dbReference type="NCBI Taxonomy" id="51637"/>
    <lineage>
        <taxon>Eukaryota</taxon>
        <taxon>Discoba</taxon>
        <taxon>Heterolobosea</taxon>
        <taxon>Tetramitia</taxon>
        <taxon>Eutetramitia</taxon>
        <taxon>Vahlkampfiidae</taxon>
        <taxon>Naegleria</taxon>
    </lineage>
</organism>
<keyword evidence="6" id="KW-1185">Reference proteome</keyword>
<sequence>MPQNHSTSSSQSQQQLLPPPLHPTLTAALTNLSQQPQPRISFSPMGNLFGSEEDDALNREQLFLNSGLLSNLAYVQRCFDQQYYLYPINIEDVFKKNALHHACKWGNTHIVKYLISKGISINAKDSNGNTPLHLSCEEGYLEIVKLLISHPSIKIYLKNKDFQTPRRKAQVAGHDCVLSLIDKFMGNVNLMKDNLKNQVIDRDAYYSNYKLSDIDVLITSKY</sequence>
<name>A0AA88GJM7_NAELO</name>
<evidence type="ECO:0000256" key="3">
    <source>
        <dbReference type="PROSITE-ProRule" id="PRU00023"/>
    </source>
</evidence>
<dbReference type="GeneID" id="68101096"/>
<dbReference type="PROSITE" id="PS50088">
    <property type="entry name" value="ANK_REPEAT"/>
    <property type="match status" value="2"/>
</dbReference>
<dbReference type="PANTHER" id="PTHR24198">
    <property type="entry name" value="ANKYRIN REPEAT AND PROTEIN KINASE DOMAIN-CONTAINING PROTEIN"/>
    <property type="match status" value="1"/>
</dbReference>